<dbReference type="Proteomes" id="UP000032120">
    <property type="component" value="Unassembled WGS sequence"/>
</dbReference>
<dbReference type="InterPro" id="IPR058245">
    <property type="entry name" value="NreC/VraR/RcsB-like_REC"/>
</dbReference>
<keyword evidence="2" id="KW-0805">Transcription regulation</keyword>
<dbReference type="PROSITE" id="PS50110">
    <property type="entry name" value="RESPONSE_REGULATORY"/>
    <property type="match status" value="1"/>
</dbReference>
<dbReference type="InterPro" id="IPR000792">
    <property type="entry name" value="Tscrpt_reg_LuxR_C"/>
</dbReference>
<dbReference type="Pfam" id="PF00196">
    <property type="entry name" value="GerE"/>
    <property type="match status" value="1"/>
</dbReference>
<proteinExistence type="predicted"/>
<feature type="modified residue" description="4-aspartylphosphate" evidence="5">
    <location>
        <position position="62"/>
    </location>
</feature>
<dbReference type="PANTHER" id="PTHR43214">
    <property type="entry name" value="TWO-COMPONENT RESPONSE REGULATOR"/>
    <property type="match status" value="1"/>
</dbReference>
<dbReference type="GO" id="GO:0000160">
    <property type="term" value="P:phosphorelay signal transduction system"/>
    <property type="evidence" value="ECO:0007669"/>
    <property type="project" value="InterPro"/>
</dbReference>
<dbReference type="PRINTS" id="PR00038">
    <property type="entry name" value="HTHLUXR"/>
</dbReference>
<evidence type="ECO:0000256" key="4">
    <source>
        <dbReference type="ARBA" id="ARBA00023163"/>
    </source>
</evidence>
<dbReference type="SUPFAM" id="SSF46894">
    <property type="entry name" value="C-terminal effector domain of the bipartite response regulators"/>
    <property type="match status" value="1"/>
</dbReference>
<evidence type="ECO:0000259" key="8">
    <source>
        <dbReference type="PROSITE" id="PS50110"/>
    </source>
</evidence>
<dbReference type="Gene3D" id="3.40.50.2300">
    <property type="match status" value="1"/>
</dbReference>
<reference evidence="9 10" key="1">
    <citation type="submission" date="2015-01" db="EMBL/GenBank/DDBJ databases">
        <title>Draft genome sequence of Leucobacter komagatae strain VKM ST2845.</title>
        <authorList>
            <person name="Karlyshev A.V."/>
            <person name="Kudryashova E.B."/>
        </authorList>
    </citation>
    <scope>NUCLEOTIDE SEQUENCE [LARGE SCALE GENOMIC DNA]</scope>
    <source>
        <strain evidence="9 10">VKM ST2845</strain>
    </source>
</reference>
<dbReference type="AlphaFoldDB" id="A0A0D0HYL0"/>
<evidence type="ECO:0000256" key="6">
    <source>
        <dbReference type="SAM" id="MobiDB-lite"/>
    </source>
</evidence>
<evidence type="ECO:0000256" key="5">
    <source>
        <dbReference type="PROSITE-ProRule" id="PRU00169"/>
    </source>
</evidence>
<feature type="domain" description="HTH luxR-type" evidence="7">
    <location>
        <begin position="195"/>
        <end position="260"/>
    </location>
</feature>
<protein>
    <submittedName>
        <fullName evidence="9">LuxR family transcriptional regulator</fullName>
    </submittedName>
</protein>
<evidence type="ECO:0000256" key="1">
    <source>
        <dbReference type="ARBA" id="ARBA00022553"/>
    </source>
</evidence>
<dbReference type="GO" id="GO:0003677">
    <property type="term" value="F:DNA binding"/>
    <property type="evidence" value="ECO:0007669"/>
    <property type="project" value="UniProtKB-KW"/>
</dbReference>
<dbReference type="InterPro" id="IPR001789">
    <property type="entry name" value="Sig_transdc_resp-reg_receiver"/>
</dbReference>
<comment type="caution">
    <text evidence="9">The sequence shown here is derived from an EMBL/GenBank/DDBJ whole genome shotgun (WGS) entry which is preliminary data.</text>
</comment>
<evidence type="ECO:0000313" key="10">
    <source>
        <dbReference type="Proteomes" id="UP000032120"/>
    </source>
</evidence>
<keyword evidence="1 5" id="KW-0597">Phosphoprotein</keyword>
<accession>A0A0D0HYL0</accession>
<dbReference type="PANTHER" id="PTHR43214:SF24">
    <property type="entry name" value="TRANSCRIPTIONAL REGULATORY PROTEIN NARL-RELATED"/>
    <property type="match status" value="1"/>
</dbReference>
<evidence type="ECO:0000256" key="3">
    <source>
        <dbReference type="ARBA" id="ARBA00023125"/>
    </source>
</evidence>
<dbReference type="GO" id="GO:0006355">
    <property type="term" value="P:regulation of DNA-templated transcription"/>
    <property type="evidence" value="ECO:0007669"/>
    <property type="project" value="InterPro"/>
</dbReference>
<evidence type="ECO:0000256" key="2">
    <source>
        <dbReference type="ARBA" id="ARBA00023015"/>
    </source>
</evidence>
<dbReference type="PROSITE" id="PS00622">
    <property type="entry name" value="HTH_LUXR_1"/>
    <property type="match status" value="1"/>
</dbReference>
<feature type="domain" description="Response regulatory" evidence="8">
    <location>
        <begin position="11"/>
        <end position="128"/>
    </location>
</feature>
<dbReference type="SMART" id="SM00421">
    <property type="entry name" value="HTH_LUXR"/>
    <property type="match status" value="1"/>
</dbReference>
<dbReference type="OrthoDB" id="9808843at2"/>
<dbReference type="InterPro" id="IPR016032">
    <property type="entry name" value="Sig_transdc_resp-reg_C-effctor"/>
</dbReference>
<dbReference type="RefSeq" id="WP_042543916.1">
    <property type="nucleotide sequence ID" value="NZ_JXSQ01000008.1"/>
</dbReference>
<name>A0A0D0HYL0_9MICO</name>
<dbReference type="SUPFAM" id="SSF52172">
    <property type="entry name" value="CheY-like"/>
    <property type="match status" value="1"/>
</dbReference>
<dbReference type="SMART" id="SM00448">
    <property type="entry name" value="REC"/>
    <property type="match status" value="1"/>
</dbReference>
<evidence type="ECO:0000259" key="7">
    <source>
        <dbReference type="PROSITE" id="PS50043"/>
    </source>
</evidence>
<dbReference type="PROSITE" id="PS50043">
    <property type="entry name" value="HTH_LUXR_2"/>
    <property type="match status" value="1"/>
</dbReference>
<dbReference type="CDD" id="cd06170">
    <property type="entry name" value="LuxR_C_like"/>
    <property type="match status" value="1"/>
</dbReference>
<feature type="region of interest" description="Disordered" evidence="6">
    <location>
        <begin position="154"/>
        <end position="177"/>
    </location>
</feature>
<dbReference type="EMBL" id="JXSQ01000008">
    <property type="protein sequence ID" value="KIP52686.1"/>
    <property type="molecule type" value="Genomic_DNA"/>
</dbReference>
<dbReference type="InterPro" id="IPR039420">
    <property type="entry name" value="WalR-like"/>
</dbReference>
<keyword evidence="10" id="KW-1185">Reference proteome</keyword>
<dbReference type="Pfam" id="PF00072">
    <property type="entry name" value="Response_reg"/>
    <property type="match status" value="1"/>
</dbReference>
<keyword evidence="3" id="KW-0238">DNA-binding</keyword>
<sequence>MSFANAAPRIRVLLVDDQALVRSGFRIILESEPDIEVVGEAEDGEQAVSLAAQLSPDVICMDVEMPRMNGIEATRQILSAPQAATSVLVLTTFGHDDYLFDALSAGVSGFLLKTSRAEQLIDAVRVVADGGSLLGAEVTGAVLERVRSTAAEAHARAASQGVPGETSGADGAAPPPQVDEKLASEHSSLGSTLELAMDEVGLTPRERAVLLLLAQGKTNAEVAGELFLGEATVKTHVSNVLQKLGVRDRLQAVVWAHTRG</sequence>
<organism evidence="9 10">
    <name type="scientific">Leucobacter komagatae</name>
    <dbReference type="NCBI Taxonomy" id="55969"/>
    <lineage>
        <taxon>Bacteria</taxon>
        <taxon>Bacillati</taxon>
        <taxon>Actinomycetota</taxon>
        <taxon>Actinomycetes</taxon>
        <taxon>Micrococcales</taxon>
        <taxon>Microbacteriaceae</taxon>
        <taxon>Leucobacter</taxon>
    </lineage>
</organism>
<evidence type="ECO:0000313" key="9">
    <source>
        <dbReference type="EMBL" id="KIP52686.1"/>
    </source>
</evidence>
<dbReference type="CDD" id="cd17535">
    <property type="entry name" value="REC_NarL-like"/>
    <property type="match status" value="1"/>
</dbReference>
<gene>
    <name evidence="9" type="ORF">SD72_07985</name>
</gene>
<dbReference type="InterPro" id="IPR011006">
    <property type="entry name" value="CheY-like_superfamily"/>
</dbReference>
<keyword evidence="4" id="KW-0804">Transcription</keyword>